<evidence type="ECO:0000313" key="8">
    <source>
        <dbReference type="Proteomes" id="UP000001686"/>
    </source>
</evidence>
<keyword evidence="8" id="KW-1185">Reference proteome</keyword>
<dbReference type="GO" id="GO:0003924">
    <property type="term" value="F:GTPase activity"/>
    <property type="evidence" value="ECO:0000318"/>
    <property type="project" value="GO_Central"/>
</dbReference>
<keyword evidence="4" id="KW-0717">Septation</keyword>
<dbReference type="GO" id="GO:0005525">
    <property type="term" value="F:GTP binding"/>
    <property type="evidence" value="ECO:0000318"/>
    <property type="project" value="GO_Central"/>
</dbReference>
<keyword evidence="2" id="KW-0547">Nucleotide-binding</keyword>
<dbReference type="InterPro" id="IPR003008">
    <property type="entry name" value="Tubulin_FtsZ_GTPase"/>
</dbReference>
<evidence type="ECO:0000259" key="5">
    <source>
        <dbReference type="SMART" id="SM00864"/>
    </source>
</evidence>
<dbReference type="eggNOG" id="arCOG02201">
    <property type="taxonomic scope" value="Archaea"/>
</dbReference>
<dbReference type="CDD" id="cd02201">
    <property type="entry name" value="FtsZ_type1"/>
    <property type="match status" value="1"/>
</dbReference>
<evidence type="ECO:0000256" key="2">
    <source>
        <dbReference type="ARBA" id="ARBA00022741"/>
    </source>
</evidence>
<accession>B1L5B5</accession>
<dbReference type="PhylomeDB" id="B1L5B5"/>
<dbReference type="GO" id="GO:0051301">
    <property type="term" value="P:cell division"/>
    <property type="evidence" value="ECO:0000318"/>
    <property type="project" value="GO_Central"/>
</dbReference>
<dbReference type="GO" id="GO:0032153">
    <property type="term" value="C:cell division site"/>
    <property type="evidence" value="ECO:0000318"/>
    <property type="project" value="GO_Central"/>
</dbReference>
<dbReference type="Pfam" id="PF00091">
    <property type="entry name" value="Tubulin"/>
    <property type="match status" value="1"/>
</dbReference>
<dbReference type="InterPro" id="IPR018316">
    <property type="entry name" value="Tubulin/FtsZ_2-layer-sand-dom"/>
</dbReference>
<sequence length="323" mass="33773">MSGAPEGARVTMTVVGVGGAGCNTLNRLKEVGAPVKTIAIHTEANHLKAIKSDVKLLVGETVTGGFGSGGNPNVGERAIMADLDRIMAAIGRPHVLIVTGGLGGGTASGGIAPILSAVRDRFPDVIRIALVSFPFSWEGLGKVNNARYGLSRIMGVADLTIVNLNDILSRKIGYIQVQYAFKYADSLLAAVISDLANLFYMPHVVSISFADFEAVVREAGLGAVGLGVGGRVADAAKTALGNILLDAEIKEADSALVYLQATPNTSLEEAGSATKLLTEDYLLERVYWGFRIAEDLNEPRITIIASGVRSPTLEGLLGISATR</sequence>
<dbReference type="HOGENOM" id="CLU_024865_0_1_2"/>
<dbReference type="SMART" id="SM00864">
    <property type="entry name" value="Tubulin"/>
    <property type="match status" value="1"/>
</dbReference>
<comment type="similarity">
    <text evidence="1">Belongs to the FtsZ family.</text>
</comment>
<keyword evidence="4" id="KW-0131">Cell cycle</keyword>
<dbReference type="Proteomes" id="UP000001686">
    <property type="component" value="Chromosome"/>
</dbReference>
<dbReference type="Gene3D" id="3.40.50.1440">
    <property type="entry name" value="Tubulin/FtsZ, GTPase domain"/>
    <property type="match status" value="1"/>
</dbReference>
<evidence type="ECO:0000256" key="1">
    <source>
        <dbReference type="ARBA" id="ARBA00009690"/>
    </source>
</evidence>
<dbReference type="SUPFAM" id="SSF52490">
    <property type="entry name" value="Tubulin nucleotide-binding domain-like"/>
    <property type="match status" value="1"/>
</dbReference>
<dbReference type="PANTHER" id="PTHR30314:SF3">
    <property type="entry name" value="MITOCHONDRIAL DIVISION PROTEIN FSZA"/>
    <property type="match status" value="1"/>
</dbReference>
<evidence type="ECO:0000256" key="4">
    <source>
        <dbReference type="ARBA" id="ARBA00023210"/>
    </source>
</evidence>
<dbReference type="EnsemblBacteria" id="ACB07644">
    <property type="protein sequence ID" value="ACB07644"/>
    <property type="gene ID" value="Kcr_0898"/>
</dbReference>
<organism evidence="7 8">
    <name type="scientific">Korarchaeum cryptofilum (strain OPF8)</name>
    <dbReference type="NCBI Taxonomy" id="374847"/>
    <lineage>
        <taxon>Archaea</taxon>
        <taxon>Thermoproteota</taxon>
        <taxon>Candidatus Korarchaeia</taxon>
        <taxon>Candidatus Korarchaeales</taxon>
        <taxon>Candidatus Korarchaeaceae</taxon>
        <taxon>Candidatus Korarchaeum</taxon>
    </lineage>
</organism>
<dbReference type="GO" id="GO:0005737">
    <property type="term" value="C:cytoplasm"/>
    <property type="evidence" value="ECO:0000318"/>
    <property type="project" value="GO_Central"/>
</dbReference>
<evidence type="ECO:0000256" key="3">
    <source>
        <dbReference type="ARBA" id="ARBA00023134"/>
    </source>
</evidence>
<dbReference type="RefSeq" id="WP_012309541.1">
    <property type="nucleotide sequence ID" value="NC_010482.1"/>
</dbReference>
<keyword evidence="3" id="KW-0342">GTP-binding</keyword>
<dbReference type="AlphaFoldDB" id="B1L5B5"/>
<dbReference type="Pfam" id="PF12327">
    <property type="entry name" value="FtsZ_C"/>
    <property type="match status" value="1"/>
</dbReference>
<dbReference type="InterPro" id="IPR024757">
    <property type="entry name" value="FtsZ_C"/>
</dbReference>
<name>B1L5B5_KORCO</name>
<dbReference type="InterPro" id="IPR036525">
    <property type="entry name" value="Tubulin/FtsZ_GTPase_sf"/>
</dbReference>
<dbReference type="OrthoDB" id="371908at2157"/>
<dbReference type="SMART" id="SM00865">
    <property type="entry name" value="Tubulin_C"/>
    <property type="match status" value="1"/>
</dbReference>
<dbReference type="InterPro" id="IPR000158">
    <property type="entry name" value="Cell_div_FtsZ"/>
</dbReference>
<evidence type="ECO:0000259" key="6">
    <source>
        <dbReference type="SMART" id="SM00865"/>
    </source>
</evidence>
<proteinExistence type="inferred from homology"/>
<feature type="domain" description="Tubulin/FtsZ 2-layer sandwich" evidence="6">
    <location>
        <begin position="205"/>
        <end position="317"/>
    </location>
</feature>
<dbReference type="STRING" id="374847.Kcr_0898"/>
<reference evidence="7 8" key="1">
    <citation type="journal article" date="2008" name="Proc. Natl. Acad. Sci. U.S.A.">
        <title>A korarchaeal genome reveals new insights into the evolution of the Archaea.</title>
        <authorList>
            <person name="Elkins J.G."/>
            <person name="Podar M."/>
            <person name="Graham D.E."/>
            <person name="Makarova K.S."/>
            <person name="Wolf Y."/>
            <person name="Randau L."/>
            <person name="Hedlund B.P."/>
            <person name="Brochier-Armanet C."/>
            <person name="Kunin V."/>
            <person name="Anderson I."/>
            <person name="Lapidus A."/>
            <person name="Goltsman E."/>
            <person name="Barry K."/>
            <person name="Koonin E.V."/>
            <person name="Hugenholtz P."/>
            <person name="Kyrpides N."/>
            <person name="Wanner G."/>
            <person name="Richardson P."/>
            <person name="Keller M."/>
            <person name="Stetter K.O."/>
        </authorList>
    </citation>
    <scope>NUCLEOTIDE SEQUENCE [LARGE SCALE GENOMIC DNA]</scope>
    <source>
        <strain evidence="8">OPF8</strain>
    </source>
</reference>
<dbReference type="KEGG" id="kcr:Kcr_0898"/>
<dbReference type="InterPro" id="IPR045061">
    <property type="entry name" value="FtsZ/CetZ"/>
</dbReference>
<feature type="domain" description="Tubulin/FtsZ GTPase" evidence="5">
    <location>
        <begin position="11"/>
        <end position="203"/>
    </location>
</feature>
<dbReference type="GeneID" id="6094175"/>
<keyword evidence="4" id="KW-0132">Cell division</keyword>
<dbReference type="InParanoid" id="B1L5B5"/>
<dbReference type="PANTHER" id="PTHR30314">
    <property type="entry name" value="CELL DIVISION PROTEIN FTSZ-RELATED"/>
    <property type="match status" value="1"/>
</dbReference>
<dbReference type="PRINTS" id="PR00423">
    <property type="entry name" value="CELLDVISFTSZ"/>
</dbReference>
<protein>
    <submittedName>
        <fullName evidence="7">Tubulin/FtsZ GTPase</fullName>
    </submittedName>
</protein>
<gene>
    <name evidence="7" type="ordered locus">Kcr_0898</name>
</gene>
<dbReference type="EMBL" id="CP000968">
    <property type="protein sequence ID" value="ACB07644.1"/>
    <property type="molecule type" value="Genomic_DNA"/>
</dbReference>
<dbReference type="SUPFAM" id="SSF55307">
    <property type="entry name" value="Tubulin C-terminal domain-like"/>
    <property type="match status" value="1"/>
</dbReference>
<evidence type="ECO:0000313" key="7">
    <source>
        <dbReference type="EMBL" id="ACB07644.1"/>
    </source>
</evidence>
<dbReference type="InterPro" id="IPR008280">
    <property type="entry name" value="Tub_FtsZ_C"/>
</dbReference>